<gene>
    <name evidence="2" type="ORF">HHL11_11990</name>
</gene>
<comment type="caution">
    <text evidence="2">The sequence shown here is derived from an EMBL/GenBank/DDBJ whole genome shotgun (WGS) entry which is preliminary data.</text>
</comment>
<dbReference type="EMBL" id="JABBFX010000001">
    <property type="protein sequence ID" value="NML44476.1"/>
    <property type="molecule type" value="Genomic_DNA"/>
</dbReference>
<evidence type="ECO:0000313" key="3">
    <source>
        <dbReference type="Proteomes" id="UP000541185"/>
    </source>
</evidence>
<dbReference type="AlphaFoldDB" id="A0A848H0I4"/>
<feature type="region of interest" description="Disordered" evidence="1">
    <location>
        <begin position="46"/>
        <end position="113"/>
    </location>
</feature>
<dbReference type="RefSeq" id="WP_169418598.1">
    <property type="nucleotide sequence ID" value="NZ_JABBFX010000001.1"/>
</dbReference>
<evidence type="ECO:0008006" key="4">
    <source>
        <dbReference type="Google" id="ProtNLM"/>
    </source>
</evidence>
<accession>A0A848H0I4</accession>
<evidence type="ECO:0000313" key="2">
    <source>
        <dbReference type="EMBL" id="NML44476.1"/>
    </source>
</evidence>
<evidence type="ECO:0000256" key="1">
    <source>
        <dbReference type="SAM" id="MobiDB-lite"/>
    </source>
</evidence>
<keyword evidence="3" id="KW-1185">Reference proteome</keyword>
<name>A0A848H0I4_9BURK</name>
<reference evidence="2 3" key="1">
    <citation type="submission" date="2020-04" db="EMBL/GenBank/DDBJ databases">
        <title>Ramlibacter sp. G-1-2-2 isolated from soil.</title>
        <authorList>
            <person name="Dahal R.H."/>
        </authorList>
    </citation>
    <scope>NUCLEOTIDE SEQUENCE [LARGE SCALE GENOMIC DNA]</scope>
    <source>
        <strain evidence="2 3">G-1-2-2</strain>
    </source>
</reference>
<sequence length="187" mass="19002">MGASNRLMLRTLALGGAGLVTFYVAAEWSRAEKDAVAAEEVGLPAAPASAPIPAPPRPAASAAEPAAANGPAAAASRAVPSAEGQAFSRLDWLPPPPPPAPPPPPPPPAPVAPTAPPLPFTFIGMVENGMGKPQAFLAKGDALLVVSKGELLENNTYRVDSFDANQVVITYLPLSMKQTIDVSGAAK</sequence>
<feature type="compositionally biased region" description="Pro residues" evidence="1">
    <location>
        <begin position="93"/>
        <end position="113"/>
    </location>
</feature>
<dbReference type="Proteomes" id="UP000541185">
    <property type="component" value="Unassembled WGS sequence"/>
</dbReference>
<proteinExistence type="predicted"/>
<feature type="compositionally biased region" description="Low complexity" evidence="1">
    <location>
        <begin position="59"/>
        <end position="82"/>
    </location>
</feature>
<protein>
    <recommendedName>
        <fullName evidence="4">Secretion system X translation initiation factor</fullName>
    </recommendedName>
</protein>
<dbReference type="PRINTS" id="PR00049">
    <property type="entry name" value="WILMSTUMOUR"/>
</dbReference>
<organism evidence="2 3">
    <name type="scientific">Ramlibacter agri</name>
    <dbReference type="NCBI Taxonomy" id="2728837"/>
    <lineage>
        <taxon>Bacteria</taxon>
        <taxon>Pseudomonadati</taxon>
        <taxon>Pseudomonadota</taxon>
        <taxon>Betaproteobacteria</taxon>
        <taxon>Burkholderiales</taxon>
        <taxon>Comamonadaceae</taxon>
        <taxon>Ramlibacter</taxon>
    </lineage>
</organism>